<dbReference type="SMART" id="SM00248">
    <property type="entry name" value="ANK"/>
    <property type="match status" value="11"/>
</dbReference>
<dbReference type="Pfam" id="PF12796">
    <property type="entry name" value="Ank_2"/>
    <property type="match status" value="1"/>
</dbReference>
<feature type="repeat" description="ANK" evidence="3">
    <location>
        <begin position="543"/>
        <end position="570"/>
    </location>
</feature>
<dbReference type="EMBL" id="KV407461">
    <property type="protein sequence ID" value="KZF21130.1"/>
    <property type="molecule type" value="Genomic_DNA"/>
</dbReference>
<feature type="region of interest" description="Disordered" evidence="5">
    <location>
        <begin position="1045"/>
        <end position="1066"/>
    </location>
</feature>
<accession>A0A165FLU2</accession>
<dbReference type="OMA" id="ETDWTEM"/>
<sequence length="1758" mass="198484">MATPSIPSEPIQLPSVPVPQKDFITYLSQHPNDRVVDLVEPFKAYESKLREVFSQQPTHEAAQDNHVNLVPIYAGHEGLAKVRARNVRAETPEETGKYMMPLMDDARLPNGSSAVVPTLQDFRTNFGIFSESSLADMDWSNVVVAGSAVTTALLPVPEKYKGSKRLLREYYHEKLAPASDVDLFIYGLNEEQAIEKIKQIDQKIRDAILSETTAVRTKHAITIASQYPVRHVQIVLRLYRSVSEILAGFDVDCACVAYDGKQVYASPRALASFVTQCNTIDLTRRSPSYENRLSKYARRGFEVYWPDLERSRIDPTIFERSFASTKGLARLLLLEKLPKQGDREAYLDQRRRERGRPNADRSRGRKRMISGNIKDEDEEVADWIDDDEDVSSYHTFSVPYGPKFHARKIERLLYTKDLLLNAEWNEQTDREVHLHRHPFFFGFINEIMHDCCGSCPVPVTDEEKEVAEVDSKIYISGDISFIKDDPGRQSVGSFNPITTDDWTAMAYLGDTALLCQAIVEGNLSYVEKWCSNDDIDINRRDYTGRTPLHLAVMSSTVEIVQCLIDHGARLVARLVDGKTALHLAAARGEQAMVKILLDKSEANEEEEAKKEEARRALKSREVAENANSTAADEKAAEEDEDYDKITSHEKESVAVNTEGSFVKIDPSSPQPTADMELDEIENEEDEPDIYDINVLAWDFGVSPLHLAILHAHEELLKLLVSEYGADLLVPAKPPPEHSWSAKGVALNLTLAMRRADQKAESLVRTLLGLGASSGQADPKATSAFHFAVALKQKKVLDIFLQEDLPAAKRVINHISQTQSWGGHYSRPLVTAVFKHDGITLEKLLHHGASPTVNYEDWAKAFPDLPNSWYIPSLEEKKGKFYTSVKQPAEIAIEDESPECLLKLLEYGVDPNSLTVQGHQVIRNLNDREYKLGETILDLLRSRLNLLRSYKGERVHHSKPNELQDDDHYLSPFQKGSYLYWSACNQVAVKRRHYSDELKQYEDEHKKVHEHPGITQKKHFIEGLIKHFEELESLLVSKGAKTFKELHPSIEPTRRSPSNDGAGSSWKSPPFKVQFRFNNSVTTEEIEEGYKRLFEAAWMGDIETIKLLTLAHWGANAENPPLMVAVKDSRGFSPFFIAIMRGHLSAARAIFDIADVQFEPPEEPRKQYNMADDEDDSDSEEGDQVPIYGELVDEKFTIDDLGAVSKTVKSKVRPTEMLCWAARISDQDSSQVFPKNILPGFEGWQNYVNPLRYAIQKNDAELTKYILSIGNEFAARLAQEDEPHLYEVGNDDFEAAVRLGAIGPLAEMIRISGAGLPLDSLSRRFGTQIKTQPKHYQGLSIYGRKRADWAQHGRNENIWKNGNSRPPLLIAAHAGCIESVEWFFSDAPARLYKEYLEENRDDVRVQALLRGSQSLDKLISSWLGTRKNLVAHCAVVRDDDSDSQRSLLNYLLLVAPKSLNTRSQVGYTPLSLAFYRKHITLARTLIAAGADQTTRDKTGRNIIHQLLADNYDREVDRVQKMLDLIDKRLLPGLFFERTAEAQGAQTPLVSYMFTASDQSELEKKEGLAVVDLLLKYSRGKDLEVLNSEGDTPLHICVRNGWPNAAALIMSHRPELVHRENATGRTPLEMAEDYHVREFVKNASNISIPTAQTYNNNQRSHALDKSYEDYARDSSENEKGPKDDRSNVERTYQACLEISTRSPQPRKLASLSEAHELAARLSRAQDRERASSERKSQNGDDADGDINMDECTSDEVSTWL</sequence>
<dbReference type="InParanoid" id="A0A165FLU2"/>
<feature type="region of interest" description="Disordered" evidence="5">
    <location>
        <begin position="1161"/>
        <end position="1182"/>
    </location>
</feature>
<dbReference type="GeneID" id="28895086"/>
<dbReference type="Proteomes" id="UP000076632">
    <property type="component" value="Unassembled WGS sequence"/>
</dbReference>
<dbReference type="PANTHER" id="PTHR24198">
    <property type="entry name" value="ANKYRIN REPEAT AND PROTEIN KINASE DOMAIN-CONTAINING PROTEIN"/>
    <property type="match status" value="1"/>
</dbReference>
<feature type="repeat" description="ANK" evidence="3">
    <location>
        <begin position="576"/>
        <end position="600"/>
    </location>
</feature>
<gene>
    <name evidence="6" type="ORF">L228DRAFT_212544</name>
</gene>
<reference evidence="6 7" key="1">
    <citation type="journal article" date="2016" name="Fungal Biol.">
        <title>The genome of Xylona heveae provides a window into fungal endophytism.</title>
        <authorList>
            <person name="Gazis R."/>
            <person name="Kuo A."/>
            <person name="Riley R."/>
            <person name="LaButti K."/>
            <person name="Lipzen A."/>
            <person name="Lin J."/>
            <person name="Amirebrahimi M."/>
            <person name="Hesse C.N."/>
            <person name="Spatafora J.W."/>
            <person name="Henrissat B."/>
            <person name="Hainaut M."/>
            <person name="Grigoriev I.V."/>
            <person name="Hibbett D.S."/>
        </authorList>
    </citation>
    <scope>NUCLEOTIDE SEQUENCE [LARGE SCALE GENOMIC DNA]</scope>
    <source>
        <strain evidence="6 7">TC161</strain>
    </source>
</reference>
<dbReference type="InterPro" id="IPR002110">
    <property type="entry name" value="Ankyrin_rpt"/>
</dbReference>
<evidence type="ECO:0000256" key="2">
    <source>
        <dbReference type="ARBA" id="ARBA00023043"/>
    </source>
</evidence>
<feature type="repeat" description="ANK" evidence="3">
    <location>
        <begin position="1464"/>
        <end position="1496"/>
    </location>
</feature>
<evidence type="ECO:0000256" key="3">
    <source>
        <dbReference type="PROSITE-ProRule" id="PRU00023"/>
    </source>
</evidence>
<keyword evidence="2 3" id="KW-0040">ANK repeat</keyword>
<dbReference type="InterPro" id="IPR036770">
    <property type="entry name" value="Ankyrin_rpt-contain_sf"/>
</dbReference>
<proteinExistence type="predicted"/>
<dbReference type="PROSITE" id="PS50088">
    <property type="entry name" value="ANK_REPEAT"/>
    <property type="match status" value="4"/>
</dbReference>
<dbReference type="Gene3D" id="1.25.40.20">
    <property type="entry name" value="Ankyrin repeat-containing domain"/>
    <property type="match status" value="5"/>
</dbReference>
<organism evidence="6 7">
    <name type="scientific">Xylona heveae (strain CBS 132557 / TC161)</name>
    <dbReference type="NCBI Taxonomy" id="1328760"/>
    <lineage>
        <taxon>Eukaryota</taxon>
        <taxon>Fungi</taxon>
        <taxon>Dikarya</taxon>
        <taxon>Ascomycota</taxon>
        <taxon>Pezizomycotina</taxon>
        <taxon>Xylonomycetes</taxon>
        <taxon>Xylonales</taxon>
        <taxon>Xylonaceae</taxon>
        <taxon>Xylona</taxon>
    </lineage>
</organism>
<evidence type="ECO:0000256" key="5">
    <source>
        <dbReference type="SAM" id="MobiDB-lite"/>
    </source>
</evidence>
<evidence type="ECO:0000313" key="7">
    <source>
        <dbReference type="Proteomes" id="UP000076632"/>
    </source>
</evidence>
<dbReference type="PANTHER" id="PTHR24198:SF165">
    <property type="entry name" value="ANKYRIN REPEAT-CONTAINING PROTEIN-RELATED"/>
    <property type="match status" value="1"/>
</dbReference>
<evidence type="ECO:0000256" key="1">
    <source>
        <dbReference type="ARBA" id="ARBA00022737"/>
    </source>
</evidence>
<dbReference type="OrthoDB" id="539213at2759"/>
<feature type="compositionally biased region" description="Basic and acidic residues" evidence="5">
    <location>
        <begin position="1711"/>
        <end position="1736"/>
    </location>
</feature>
<dbReference type="Pfam" id="PF00023">
    <property type="entry name" value="Ank"/>
    <property type="match status" value="1"/>
</dbReference>
<feature type="compositionally biased region" description="Polar residues" evidence="5">
    <location>
        <begin position="1054"/>
        <end position="1066"/>
    </location>
</feature>
<feature type="compositionally biased region" description="Basic and acidic residues" evidence="5">
    <location>
        <begin position="344"/>
        <end position="362"/>
    </location>
</feature>
<feature type="region of interest" description="Disordered" evidence="5">
    <location>
        <begin position="601"/>
        <end position="643"/>
    </location>
</feature>
<name>A0A165FLU2_XYLHT</name>
<evidence type="ECO:0000256" key="4">
    <source>
        <dbReference type="SAM" id="Coils"/>
    </source>
</evidence>
<feature type="region of interest" description="Disordered" evidence="5">
    <location>
        <begin position="1666"/>
        <end position="1758"/>
    </location>
</feature>
<dbReference type="SUPFAM" id="SSF48403">
    <property type="entry name" value="Ankyrin repeat"/>
    <property type="match status" value="3"/>
</dbReference>
<protein>
    <submittedName>
        <fullName evidence="6">Ankyrin repeat protein</fullName>
    </submittedName>
</protein>
<evidence type="ECO:0000313" key="6">
    <source>
        <dbReference type="EMBL" id="KZF21130.1"/>
    </source>
</evidence>
<feature type="region of interest" description="Disordered" evidence="5">
    <location>
        <begin position="344"/>
        <end position="369"/>
    </location>
</feature>
<feature type="compositionally biased region" description="Basic and acidic residues" evidence="5">
    <location>
        <begin position="601"/>
        <end position="623"/>
    </location>
</feature>
<feature type="repeat" description="ANK" evidence="3">
    <location>
        <begin position="699"/>
        <end position="721"/>
    </location>
</feature>
<feature type="compositionally biased region" description="Acidic residues" evidence="5">
    <location>
        <begin position="1738"/>
        <end position="1751"/>
    </location>
</feature>
<feature type="coiled-coil region" evidence="4">
    <location>
        <begin position="983"/>
        <end position="1010"/>
    </location>
</feature>
<feature type="compositionally biased region" description="Basic and acidic residues" evidence="5">
    <location>
        <begin position="1666"/>
        <end position="1686"/>
    </location>
</feature>
<keyword evidence="1" id="KW-0677">Repeat</keyword>
<dbReference type="PROSITE" id="PS50297">
    <property type="entry name" value="ANK_REP_REGION"/>
    <property type="match status" value="4"/>
</dbReference>
<keyword evidence="4" id="KW-0175">Coiled coil</keyword>
<keyword evidence="7" id="KW-1185">Reference proteome</keyword>
<dbReference type="STRING" id="1328760.A0A165FLU2"/>
<feature type="compositionally biased region" description="Acidic residues" evidence="5">
    <location>
        <begin position="1170"/>
        <end position="1182"/>
    </location>
</feature>
<dbReference type="RefSeq" id="XP_018186685.1">
    <property type="nucleotide sequence ID" value="XM_018329949.1"/>
</dbReference>